<keyword evidence="2" id="KW-1003">Cell membrane</keyword>
<dbReference type="Pfam" id="PF07730">
    <property type="entry name" value="HisKA_3"/>
    <property type="match status" value="1"/>
</dbReference>
<dbReference type="GO" id="GO:0005524">
    <property type="term" value="F:ATP binding"/>
    <property type="evidence" value="ECO:0007669"/>
    <property type="project" value="UniProtKB-KW"/>
</dbReference>
<dbReference type="PROSITE" id="PS50112">
    <property type="entry name" value="PAS"/>
    <property type="match status" value="2"/>
</dbReference>
<dbReference type="Gene3D" id="3.30.450.20">
    <property type="entry name" value="PAS domain"/>
    <property type="match status" value="4"/>
</dbReference>
<reference evidence="17" key="1">
    <citation type="journal article" date="2021" name="Microb. Physiol.">
        <title>Proteogenomic Insights into the Physiology of Marine, Sulfate-Reducing, Filamentous Desulfonema limicola and Desulfonema magnum.</title>
        <authorList>
            <person name="Schnaars V."/>
            <person name="Wohlbrand L."/>
            <person name="Scheve S."/>
            <person name="Hinrichs C."/>
            <person name="Reinhardt R."/>
            <person name="Rabus R."/>
        </authorList>
    </citation>
    <scope>NUCLEOTIDE SEQUENCE</scope>
    <source>
        <strain evidence="17">4be13</strain>
    </source>
</reference>
<evidence type="ECO:0000256" key="2">
    <source>
        <dbReference type="ARBA" id="ARBA00022475"/>
    </source>
</evidence>
<dbReference type="RefSeq" id="WP_207681972.1">
    <property type="nucleotide sequence ID" value="NZ_CP061800.1"/>
</dbReference>
<keyword evidence="7 17" id="KW-0418">Kinase</keyword>
<dbReference type="Proteomes" id="UP000663722">
    <property type="component" value="Chromosome"/>
</dbReference>
<dbReference type="Pfam" id="PF08448">
    <property type="entry name" value="PAS_4"/>
    <property type="match status" value="1"/>
</dbReference>
<feature type="coiled-coil region" evidence="12">
    <location>
        <begin position="447"/>
        <end position="485"/>
    </location>
</feature>
<dbReference type="Pfam" id="PF13426">
    <property type="entry name" value="PAS_9"/>
    <property type="match status" value="1"/>
</dbReference>
<name>A0A975BIQ5_9BACT</name>
<organism evidence="17 18">
    <name type="scientific">Desulfonema magnum</name>
    <dbReference type="NCBI Taxonomy" id="45655"/>
    <lineage>
        <taxon>Bacteria</taxon>
        <taxon>Pseudomonadati</taxon>
        <taxon>Thermodesulfobacteriota</taxon>
        <taxon>Desulfobacteria</taxon>
        <taxon>Desulfobacterales</taxon>
        <taxon>Desulfococcaceae</taxon>
        <taxon>Desulfonema</taxon>
    </lineage>
</organism>
<evidence type="ECO:0000256" key="11">
    <source>
        <dbReference type="ARBA" id="ARBA00023136"/>
    </source>
</evidence>
<dbReference type="InterPro" id="IPR033479">
    <property type="entry name" value="dCache_1"/>
</dbReference>
<dbReference type="GO" id="GO:0000155">
    <property type="term" value="F:phosphorelay sensor kinase activity"/>
    <property type="evidence" value="ECO:0007669"/>
    <property type="project" value="InterPro"/>
</dbReference>
<dbReference type="SMART" id="SM00387">
    <property type="entry name" value="HATPase_c"/>
    <property type="match status" value="1"/>
</dbReference>
<evidence type="ECO:0000259" key="14">
    <source>
        <dbReference type="PROSITE" id="PS50109"/>
    </source>
</evidence>
<dbReference type="InterPro" id="IPR003594">
    <property type="entry name" value="HATPase_dom"/>
</dbReference>
<evidence type="ECO:0000256" key="8">
    <source>
        <dbReference type="ARBA" id="ARBA00022840"/>
    </source>
</evidence>
<dbReference type="InterPro" id="IPR005467">
    <property type="entry name" value="His_kinase_dom"/>
</dbReference>
<dbReference type="Pfam" id="PF02743">
    <property type="entry name" value="dCache_1"/>
    <property type="match status" value="1"/>
</dbReference>
<evidence type="ECO:0000259" key="16">
    <source>
        <dbReference type="PROSITE" id="PS50113"/>
    </source>
</evidence>
<evidence type="ECO:0000256" key="6">
    <source>
        <dbReference type="ARBA" id="ARBA00022741"/>
    </source>
</evidence>
<gene>
    <name evidence="17" type="ORF">dnm_022780</name>
</gene>
<feature type="domain" description="PAC" evidence="16">
    <location>
        <begin position="411"/>
        <end position="463"/>
    </location>
</feature>
<dbReference type="NCBIfam" id="TIGR00229">
    <property type="entry name" value="sensory_box"/>
    <property type="match status" value="2"/>
</dbReference>
<protein>
    <submittedName>
        <fullName evidence="17">Histidine kinase, double cache and PAS domains-containing</fullName>
    </submittedName>
</protein>
<dbReference type="CDD" id="cd00130">
    <property type="entry name" value="PAS"/>
    <property type="match status" value="2"/>
</dbReference>
<dbReference type="InterPro" id="IPR035965">
    <property type="entry name" value="PAS-like_dom_sf"/>
</dbReference>
<evidence type="ECO:0000259" key="15">
    <source>
        <dbReference type="PROSITE" id="PS50112"/>
    </source>
</evidence>
<dbReference type="CDD" id="cd16917">
    <property type="entry name" value="HATPase_UhpB-NarQ-NarX-like"/>
    <property type="match status" value="1"/>
</dbReference>
<evidence type="ECO:0000256" key="1">
    <source>
        <dbReference type="ARBA" id="ARBA00004651"/>
    </source>
</evidence>
<evidence type="ECO:0000256" key="13">
    <source>
        <dbReference type="SAM" id="Phobius"/>
    </source>
</evidence>
<keyword evidence="8" id="KW-0067">ATP-binding</keyword>
<dbReference type="Gene3D" id="3.30.565.10">
    <property type="entry name" value="Histidine kinase-like ATPase, C-terminal domain"/>
    <property type="match status" value="1"/>
</dbReference>
<dbReference type="InterPro" id="IPR036890">
    <property type="entry name" value="HATPase_C_sf"/>
</dbReference>
<dbReference type="InterPro" id="IPR000700">
    <property type="entry name" value="PAS-assoc_C"/>
</dbReference>
<dbReference type="SUPFAM" id="SSF103190">
    <property type="entry name" value="Sensory domain-like"/>
    <property type="match status" value="1"/>
</dbReference>
<evidence type="ECO:0000256" key="10">
    <source>
        <dbReference type="ARBA" id="ARBA00023012"/>
    </source>
</evidence>
<evidence type="ECO:0000256" key="5">
    <source>
        <dbReference type="ARBA" id="ARBA00022692"/>
    </source>
</evidence>
<keyword evidence="9 13" id="KW-1133">Transmembrane helix</keyword>
<feature type="transmembrane region" description="Helical" evidence="13">
    <location>
        <begin position="297"/>
        <end position="317"/>
    </location>
</feature>
<keyword evidence="4" id="KW-0808">Transferase</keyword>
<dbReference type="PROSITE" id="PS50113">
    <property type="entry name" value="PAC"/>
    <property type="match status" value="2"/>
</dbReference>
<keyword evidence="10" id="KW-0902">Two-component regulatory system</keyword>
<dbReference type="SMART" id="SM00086">
    <property type="entry name" value="PAC"/>
    <property type="match status" value="2"/>
</dbReference>
<dbReference type="SUPFAM" id="SSF55785">
    <property type="entry name" value="PYP-like sensor domain (PAS domain)"/>
    <property type="match status" value="2"/>
</dbReference>
<keyword evidence="18" id="KW-1185">Reference proteome</keyword>
<dbReference type="GO" id="GO:0005886">
    <property type="term" value="C:plasma membrane"/>
    <property type="evidence" value="ECO:0007669"/>
    <property type="project" value="UniProtKB-SubCell"/>
</dbReference>
<dbReference type="InterPro" id="IPR011712">
    <property type="entry name" value="Sig_transdc_His_kin_sub3_dim/P"/>
</dbReference>
<keyword evidence="6" id="KW-0547">Nucleotide-binding</keyword>
<evidence type="ECO:0000313" key="17">
    <source>
        <dbReference type="EMBL" id="QTA86257.1"/>
    </source>
</evidence>
<dbReference type="InterPro" id="IPR013656">
    <property type="entry name" value="PAS_4"/>
</dbReference>
<evidence type="ECO:0000313" key="18">
    <source>
        <dbReference type="Proteomes" id="UP000663722"/>
    </source>
</evidence>
<dbReference type="SMART" id="SM00091">
    <property type="entry name" value="PAS"/>
    <property type="match status" value="2"/>
</dbReference>
<dbReference type="Gene3D" id="1.20.5.1930">
    <property type="match status" value="1"/>
</dbReference>
<dbReference type="SUPFAM" id="SSF55874">
    <property type="entry name" value="ATPase domain of HSP90 chaperone/DNA topoisomerase II/histidine kinase"/>
    <property type="match status" value="1"/>
</dbReference>
<feature type="domain" description="PAS" evidence="15">
    <location>
        <begin position="482"/>
        <end position="552"/>
    </location>
</feature>
<dbReference type="EMBL" id="CP061800">
    <property type="protein sequence ID" value="QTA86257.1"/>
    <property type="molecule type" value="Genomic_DNA"/>
</dbReference>
<keyword evidence="12" id="KW-0175">Coiled coil</keyword>
<keyword evidence="5 13" id="KW-0812">Transmembrane</keyword>
<dbReference type="PANTHER" id="PTHR24421">
    <property type="entry name" value="NITRATE/NITRITE SENSOR PROTEIN NARX-RELATED"/>
    <property type="match status" value="1"/>
</dbReference>
<dbReference type="Pfam" id="PF02518">
    <property type="entry name" value="HATPase_c"/>
    <property type="match status" value="1"/>
</dbReference>
<feature type="domain" description="PAS" evidence="15">
    <location>
        <begin position="337"/>
        <end position="408"/>
    </location>
</feature>
<evidence type="ECO:0000256" key="4">
    <source>
        <dbReference type="ARBA" id="ARBA00022679"/>
    </source>
</evidence>
<dbReference type="GO" id="GO:0046983">
    <property type="term" value="F:protein dimerization activity"/>
    <property type="evidence" value="ECO:0007669"/>
    <property type="project" value="InterPro"/>
</dbReference>
<comment type="subcellular location">
    <subcellularLocation>
        <location evidence="1">Cell membrane</location>
        <topology evidence="1">Multi-pass membrane protein</topology>
    </subcellularLocation>
</comment>
<sequence>MRLRLILLVLSLLAFLSASTGGYFYYSSLKQAAFKGAERQAVTRVEMIKKNLSSFLSENIKPVKTLAGMKSLREVLTDPADDSLAAANVTLDHFKATLDADVCYLLNREGTTVASSNRKNPDSFMEQNFAFRPYFQQAVRGASATYLAMGTASGKRGAYYSHPVYEEAQVRPLGVIVIKASVEFIEKRLSLDDEEIVLVTDPHGLIFISSRTEWLYHLLQKLSTEEISQLTDSLQFGKGPWQWSGLEIKNEKYVTDRSGNGYLMHRSPLDNYPGWNLVHLQNLNTISKRVSDPMMEITGKIVLILCVFVGIAVFILFRKASNEIIRRKRVEKALRESEERYRAVYHNTPAMLHSINKKGRLVSVSDNWLDVLGYEREEVVGQRLTDFLAEGSRQYAEHVVVHEFFKTGYCKDVSYQFVKKNGERIDVVLSAFGERDENGNIIRSLAVSIDVTERKQAEEALKKAKEELSRYSRNLERQVKKRTQEITSILKYTPDVVCIKDRKGRYLLVNSRYEALFDVKNEDIRGKTDHEIHPKEIADLFRSSDQQVISEGQSCQAEERIPQNDGVHTYLSVKFPIYDDSDTASGVGSISTDITEAKKAQDQLRRLSGSIIANQEKERSAIARELHDELGQILTALRMDSVWIMKRMNETDPKAAERALTMCSLIDKTIEDVRSIAIRLRPGVLDDLGLVDALEWFTADFERRTEITCIFECFNVPVINDAVATAAYRIAQESLTNVARHASASRADVLLKAEEGILTLTVSDDGNGFDTSKLAEAEGLGVAGMRERSGLVGGILEVHSMPGEGTRVYLRVRIEN</sequence>
<evidence type="ECO:0000256" key="9">
    <source>
        <dbReference type="ARBA" id="ARBA00022989"/>
    </source>
</evidence>
<feature type="domain" description="PAC" evidence="16">
    <location>
        <begin position="555"/>
        <end position="606"/>
    </location>
</feature>
<proteinExistence type="predicted"/>
<dbReference type="InterPro" id="IPR050482">
    <property type="entry name" value="Sensor_HK_TwoCompSys"/>
</dbReference>
<feature type="domain" description="Histidine kinase" evidence="14">
    <location>
        <begin position="729"/>
        <end position="816"/>
    </location>
</feature>
<evidence type="ECO:0000256" key="3">
    <source>
        <dbReference type="ARBA" id="ARBA00022553"/>
    </source>
</evidence>
<dbReference type="PROSITE" id="PS50109">
    <property type="entry name" value="HIS_KIN"/>
    <property type="match status" value="1"/>
</dbReference>
<dbReference type="InterPro" id="IPR000014">
    <property type="entry name" value="PAS"/>
</dbReference>
<dbReference type="PANTHER" id="PTHR24421:SF59">
    <property type="entry name" value="OXYGEN SENSOR HISTIDINE KINASE NREB"/>
    <property type="match status" value="1"/>
</dbReference>
<evidence type="ECO:0000256" key="12">
    <source>
        <dbReference type="SAM" id="Coils"/>
    </source>
</evidence>
<dbReference type="KEGG" id="dmm:dnm_022780"/>
<evidence type="ECO:0000256" key="7">
    <source>
        <dbReference type="ARBA" id="ARBA00022777"/>
    </source>
</evidence>
<keyword evidence="11 13" id="KW-0472">Membrane</keyword>
<keyword evidence="3" id="KW-0597">Phosphoprotein</keyword>
<dbReference type="InterPro" id="IPR001610">
    <property type="entry name" value="PAC"/>
</dbReference>
<accession>A0A975BIQ5</accession>
<dbReference type="AlphaFoldDB" id="A0A975BIQ5"/>
<dbReference type="InterPro" id="IPR029151">
    <property type="entry name" value="Sensor-like_sf"/>
</dbReference>